<dbReference type="Proteomes" id="UP001597287">
    <property type="component" value="Unassembled WGS sequence"/>
</dbReference>
<dbReference type="Gene3D" id="1.10.443.10">
    <property type="entry name" value="Intergrase catalytic core"/>
    <property type="match status" value="1"/>
</dbReference>
<keyword evidence="3" id="KW-1185">Reference proteome</keyword>
<keyword evidence="1" id="KW-0233">DNA recombination</keyword>
<dbReference type="InterPro" id="IPR013762">
    <property type="entry name" value="Integrase-like_cat_sf"/>
</dbReference>
<gene>
    <name evidence="2" type="ORF">ACFSPV_22870</name>
</gene>
<organism evidence="2 3">
    <name type="scientific">Delftia deserti</name>
    <dbReference type="NCBI Taxonomy" id="1651218"/>
    <lineage>
        <taxon>Bacteria</taxon>
        <taxon>Pseudomonadati</taxon>
        <taxon>Pseudomonadota</taxon>
        <taxon>Betaproteobacteria</taxon>
        <taxon>Burkholderiales</taxon>
        <taxon>Comamonadaceae</taxon>
        <taxon>Delftia</taxon>
    </lineage>
</organism>
<name>A0ABW5ETU6_9BURK</name>
<dbReference type="SUPFAM" id="SSF56349">
    <property type="entry name" value="DNA breaking-rejoining enzymes"/>
    <property type="match status" value="1"/>
</dbReference>
<dbReference type="EMBL" id="JBHUIG010000028">
    <property type="protein sequence ID" value="MFD2321542.1"/>
    <property type="molecule type" value="Genomic_DNA"/>
</dbReference>
<comment type="caution">
    <text evidence="2">The sequence shown here is derived from an EMBL/GenBank/DDBJ whole genome shotgun (WGS) entry which is preliminary data.</text>
</comment>
<proteinExistence type="predicted"/>
<evidence type="ECO:0000313" key="3">
    <source>
        <dbReference type="Proteomes" id="UP001597287"/>
    </source>
</evidence>
<reference evidence="3" key="1">
    <citation type="journal article" date="2019" name="Int. J. Syst. Evol. Microbiol.">
        <title>The Global Catalogue of Microorganisms (GCM) 10K type strain sequencing project: providing services to taxonomists for standard genome sequencing and annotation.</title>
        <authorList>
            <consortium name="The Broad Institute Genomics Platform"/>
            <consortium name="The Broad Institute Genome Sequencing Center for Infectious Disease"/>
            <person name="Wu L."/>
            <person name="Ma J."/>
        </authorList>
    </citation>
    <scope>NUCLEOTIDE SEQUENCE [LARGE SCALE GENOMIC DNA]</scope>
    <source>
        <strain evidence="3">CCUG 62793</strain>
    </source>
</reference>
<evidence type="ECO:0008006" key="4">
    <source>
        <dbReference type="Google" id="ProtNLM"/>
    </source>
</evidence>
<evidence type="ECO:0000313" key="2">
    <source>
        <dbReference type="EMBL" id="MFD2321542.1"/>
    </source>
</evidence>
<evidence type="ECO:0000256" key="1">
    <source>
        <dbReference type="ARBA" id="ARBA00023172"/>
    </source>
</evidence>
<dbReference type="RefSeq" id="WP_380109178.1">
    <property type="nucleotide sequence ID" value="NZ_JBHSIH010000001.1"/>
</dbReference>
<protein>
    <recommendedName>
        <fullName evidence="4">Tyr recombinase domain-containing protein</fullName>
    </recommendedName>
</protein>
<accession>A0ABW5ETU6</accession>
<dbReference type="InterPro" id="IPR011010">
    <property type="entry name" value="DNA_brk_join_enz"/>
</dbReference>
<sequence>MSKTPTTDISLPVDIREHYKLPEPTKESPYAQVEWVFDRVISTKTKKSTRGNYVAGKLFFLDHLRALGLKDPYHLQKEWGPLALLRFREQLSQRVEAGEVTYASYTLVGIFSAMRYVMNYAAKRGLAGCVRMLDATFGSGTPESNVTEAYPDSELSELLDAVGSELTISRKILSGYTPQPPGAGRDPRVFYRKSPEEGFGFGVEANMRWYFENVLQCIPVINDEAGKAHHKRFLTHATNTHGGLNDLYRRWGVSTFFDFDMLMPHVVNLAYLTGLNPGPLAALALDAYGESHPATGAPYLRYVKDKVSKELELYLELFDKEGDTSSIDDSVLLETTERFLPRKQATQIARTIELIRKATEPLRSSLPEGHPLKNRLLIYTSRGPRTFGQTQGVNSKKTSSWCAQVVKKYGLIGEDGEPLKFNLVRFRSTKLTELALQGRDILTIQLFAGHKGLKTTIGYLSRKKLEVEARKVVRDALATIHANRKEFDDPDACTRTKNSTASEQPIHLYRGLLSDCKNPFDPPKRVRASKSYIPGRACSRFNMCIFCKNVVIFRRNLPTLVAYLDQINAATETNVQNLPNAGFYEDSRAVIENLLDPERSEFSAEDIRWAREEAASLNPLVDNAVYRGVA</sequence>